<sequence length="434" mass="50741">TKDNSQDMEGAHYPSKKTESVQRLDRKIEQLQNENKQLKADLKLKDQKIRNLVDTHTSLKDEENEQILSQQLKEFNKYEQILKYQYQQIQKNEQTIKQQYALGQNIEQLHNEKEQLKADLKLKDQKIQNLVDAHTSLKDEAAKYQLALGEATNFRFGDHDLDNVGQLINDIKGLKRDLEMFCSLKRTDVNEEEAKKLLNMYGHSTETMGKKLNKTLIQGVLQQHIIKTVIQEADKRLKNAGIQEANEQFQTEGKYLEANLVSTMNKFLEYMDDFSKYRVGTDEVIHAAPTRIRQLVYAILSNRGFETPNKEGEHPFIAQLREKIVEEVNRYRTIKKPERKTEIELMVIVIIRQIISIFCFRLKVQEPVVECKWYEKSEKIEPEFMEVSCDENELEKIIVNVCSFPLIGTNLSDKKCKVFTQASVIITNREMSYD</sequence>
<evidence type="ECO:0000256" key="1">
    <source>
        <dbReference type="SAM" id="Coils"/>
    </source>
</evidence>
<reference evidence="3" key="1">
    <citation type="submission" date="2021-06" db="EMBL/GenBank/DDBJ databases">
        <authorList>
            <person name="Kallberg Y."/>
            <person name="Tangrot J."/>
            <person name="Rosling A."/>
        </authorList>
    </citation>
    <scope>NUCLEOTIDE SEQUENCE</scope>
    <source>
        <strain evidence="3">MT106</strain>
    </source>
</reference>
<feature type="coiled-coil region" evidence="1">
    <location>
        <begin position="106"/>
        <end position="133"/>
    </location>
</feature>
<accession>A0A9N9E706</accession>
<name>A0A9N9E706_9GLOM</name>
<dbReference type="EMBL" id="CAJVPL010006594">
    <property type="protein sequence ID" value="CAG8665078.1"/>
    <property type="molecule type" value="Genomic_DNA"/>
</dbReference>
<keyword evidence="4" id="KW-1185">Reference proteome</keyword>
<protein>
    <submittedName>
        <fullName evidence="3">410_t:CDS:1</fullName>
    </submittedName>
</protein>
<evidence type="ECO:0000256" key="2">
    <source>
        <dbReference type="SAM" id="MobiDB-lite"/>
    </source>
</evidence>
<evidence type="ECO:0000313" key="4">
    <source>
        <dbReference type="Proteomes" id="UP000789831"/>
    </source>
</evidence>
<feature type="region of interest" description="Disordered" evidence="2">
    <location>
        <begin position="1"/>
        <end position="23"/>
    </location>
</feature>
<feature type="non-terminal residue" evidence="3">
    <location>
        <position position="434"/>
    </location>
</feature>
<comment type="caution">
    <text evidence="3">The sequence shown here is derived from an EMBL/GenBank/DDBJ whole genome shotgun (WGS) entry which is preliminary data.</text>
</comment>
<keyword evidence="1" id="KW-0175">Coiled coil</keyword>
<dbReference type="OrthoDB" id="2435473at2759"/>
<dbReference type="Proteomes" id="UP000789831">
    <property type="component" value="Unassembled WGS sequence"/>
</dbReference>
<evidence type="ECO:0000313" key="3">
    <source>
        <dbReference type="EMBL" id="CAG8665078.1"/>
    </source>
</evidence>
<proteinExistence type="predicted"/>
<dbReference type="AlphaFoldDB" id="A0A9N9E706"/>
<gene>
    <name evidence="3" type="ORF">AGERDE_LOCUS12000</name>
</gene>
<organism evidence="3 4">
    <name type="scientific">Ambispora gerdemannii</name>
    <dbReference type="NCBI Taxonomy" id="144530"/>
    <lineage>
        <taxon>Eukaryota</taxon>
        <taxon>Fungi</taxon>
        <taxon>Fungi incertae sedis</taxon>
        <taxon>Mucoromycota</taxon>
        <taxon>Glomeromycotina</taxon>
        <taxon>Glomeromycetes</taxon>
        <taxon>Archaeosporales</taxon>
        <taxon>Ambisporaceae</taxon>
        <taxon>Ambispora</taxon>
    </lineage>
</organism>